<organism evidence="2 3">
    <name type="scientific">Solirubrobacter ginsenosidimutans</name>
    <dbReference type="NCBI Taxonomy" id="490573"/>
    <lineage>
        <taxon>Bacteria</taxon>
        <taxon>Bacillati</taxon>
        <taxon>Actinomycetota</taxon>
        <taxon>Thermoleophilia</taxon>
        <taxon>Solirubrobacterales</taxon>
        <taxon>Solirubrobacteraceae</taxon>
        <taxon>Solirubrobacter</taxon>
    </lineage>
</organism>
<dbReference type="EMBL" id="JAPDOD010000032">
    <property type="protein sequence ID" value="MDA0164317.1"/>
    <property type="molecule type" value="Genomic_DNA"/>
</dbReference>
<evidence type="ECO:0000313" key="3">
    <source>
        <dbReference type="Proteomes" id="UP001149140"/>
    </source>
</evidence>
<reference evidence="2" key="1">
    <citation type="submission" date="2022-10" db="EMBL/GenBank/DDBJ databases">
        <title>The WGS of Solirubrobacter ginsenosidimutans DSM 21036.</title>
        <authorList>
            <person name="Jiang Z."/>
        </authorList>
    </citation>
    <scope>NUCLEOTIDE SEQUENCE</scope>
    <source>
        <strain evidence="2">DSM 21036</strain>
    </source>
</reference>
<comment type="caution">
    <text evidence="2">The sequence shown here is derived from an EMBL/GenBank/DDBJ whole genome shotgun (WGS) entry which is preliminary data.</text>
</comment>
<feature type="region of interest" description="Disordered" evidence="1">
    <location>
        <begin position="42"/>
        <end position="78"/>
    </location>
</feature>
<dbReference type="AlphaFoldDB" id="A0A9X3MZZ8"/>
<evidence type="ECO:0000256" key="1">
    <source>
        <dbReference type="SAM" id="MobiDB-lite"/>
    </source>
</evidence>
<evidence type="ECO:0000313" key="2">
    <source>
        <dbReference type="EMBL" id="MDA0164317.1"/>
    </source>
</evidence>
<proteinExistence type="predicted"/>
<protein>
    <submittedName>
        <fullName evidence="2">DUF1707 domain-containing protein</fullName>
    </submittedName>
</protein>
<name>A0A9X3MZZ8_9ACTN</name>
<accession>A0A9X3MZZ8</accession>
<dbReference type="RefSeq" id="WP_270043568.1">
    <property type="nucleotide sequence ID" value="NZ_JAPDOD010000032.1"/>
</dbReference>
<dbReference type="Proteomes" id="UP001149140">
    <property type="component" value="Unassembled WGS sequence"/>
</dbReference>
<keyword evidence="3" id="KW-1185">Reference proteome</keyword>
<sequence length="108" mass="12181">MPPPEQERAAAALGRHFAMDRLDADELDRRLDLAFAGSVSDALDGLPPLAAPEPVKRRWGRRHGESDAANPSWMPTKERFIDPSTQRVMRVWVDPADQSRHYVPEPRA</sequence>
<gene>
    <name evidence="2" type="ORF">OM076_28865</name>
</gene>